<gene>
    <name evidence="2" type="ORF">HRQ87_04950</name>
</gene>
<reference evidence="2 3" key="1">
    <citation type="submission" date="2020-06" db="EMBL/GenBank/DDBJ databases">
        <title>Sulfitobacter algicola sp. nov., isolated from green algae.</title>
        <authorList>
            <person name="Wang C."/>
        </authorList>
    </citation>
    <scope>NUCLEOTIDE SEQUENCE [LARGE SCALE GENOMIC DNA]</scope>
    <source>
        <strain evidence="2 3">1151</strain>
    </source>
</reference>
<dbReference type="EMBL" id="JABUFE010000002">
    <property type="protein sequence ID" value="NSX54144.1"/>
    <property type="molecule type" value="Genomic_DNA"/>
</dbReference>
<evidence type="ECO:0000313" key="3">
    <source>
        <dbReference type="Proteomes" id="UP000777935"/>
    </source>
</evidence>
<accession>A0ABX2IUT6</accession>
<organism evidence="2 3">
    <name type="scientific">Parasulfitobacter algicola</name>
    <dbReference type="NCBI Taxonomy" id="2614809"/>
    <lineage>
        <taxon>Bacteria</taxon>
        <taxon>Pseudomonadati</taxon>
        <taxon>Pseudomonadota</taxon>
        <taxon>Alphaproteobacteria</taxon>
        <taxon>Rhodobacterales</taxon>
        <taxon>Roseobacteraceae</taxon>
        <taxon>Parasulfitobacter</taxon>
    </lineage>
</organism>
<evidence type="ECO:0000313" key="2">
    <source>
        <dbReference type="EMBL" id="NSX54144.1"/>
    </source>
</evidence>
<feature type="transmembrane region" description="Helical" evidence="1">
    <location>
        <begin position="84"/>
        <end position="106"/>
    </location>
</feature>
<dbReference type="Proteomes" id="UP000777935">
    <property type="component" value="Unassembled WGS sequence"/>
</dbReference>
<comment type="caution">
    <text evidence="2">The sequence shown here is derived from an EMBL/GenBank/DDBJ whole genome shotgun (WGS) entry which is preliminary data.</text>
</comment>
<protein>
    <recommendedName>
        <fullName evidence="4">DUF2007 domain-containing protein</fullName>
    </recommendedName>
</protein>
<keyword evidence="3" id="KW-1185">Reference proteome</keyword>
<proteinExistence type="predicted"/>
<keyword evidence="1" id="KW-0812">Transmembrane</keyword>
<name>A0ABX2IUT6_9RHOB</name>
<keyword evidence="1" id="KW-0472">Membrane</keyword>
<keyword evidence="1" id="KW-1133">Transmembrane helix</keyword>
<sequence length="117" mass="12534">MAEMDSLVTIGRVHGAGPMAYIMGFLDAHDVPVFAHGFHTDQVMANYSLAMGGAVLRVPAAQANDAAALLNDLPPFEQSLMRPWVCILCILGWIGFGVPPAMTAIFTGRNDEVQAFD</sequence>
<evidence type="ECO:0008006" key="4">
    <source>
        <dbReference type="Google" id="ProtNLM"/>
    </source>
</evidence>
<evidence type="ECO:0000256" key="1">
    <source>
        <dbReference type="SAM" id="Phobius"/>
    </source>
</evidence>
<dbReference type="RefSeq" id="WP_174135866.1">
    <property type="nucleotide sequence ID" value="NZ_JABUFE010000002.1"/>
</dbReference>